<dbReference type="SUPFAM" id="SSF52540">
    <property type="entry name" value="P-loop containing nucleoside triphosphate hydrolases"/>
    <property type="match status" value="1"/>
</dbReference>
<feature type="non-terminal residue" evidence="1">
    <location>
        <position position="1"/>
    </location>
</feature>
<dbReference type="OrthoDB" id="391988at2759"/>
<organism evidence="1 2">
    <name type="scientific">Suillus placidus</name>
    <dbReference type="NCBI Taxonomy" id="48579"/>
    <lineage>
        <taxon>Eukaryota</taxon>
        <taxon>Fungi</taxon>
        <taxon>Dikarya</taxon>
        <taxon>Basidiomycota</taxon>
        <taxon>Agaricomycotina</taxon>
        <taxon>Agaricomycetes</taxon>
        <taxon>Agaricomycetidae</taxon>
        <taxon>Boletales</taxon>
        <taxon>Suillineae</taxon>
        <taxon>Suillaceae</taxon>
        <taxon>Suillus</taxon>
    </lineage>
</organism>
<dbReference type="Gene3D" id="3.40.50.300">
    <property type="entry name" value="P-loop containing nucleotide triphosphate hydrolases"/>
    <property type="match status" value="1"/>
</dbReference>
<dbReference type="PRINTS" id="PR00449">
    <property type="entry name" value="RASTRNSFRMNG"/>
</dbReference>
<protein>
    <recommendedName>
        <fullName evidence="3">G domain-containing protein</fullName>
    </recommendedName>
</protein>
<dbReference type="Proteomes" id="UP000714275">
    <property type="component" value="Unassembled WGS sequence"/>
</dbReference>
<comment type="caution">
    <text evidence="1">The sequence shown here is derived from an EMBL/GenBank/DDBJ whole genome shotgun (WGS) entry which is preliminary data.</text>
</comment>
<gene>
    <name evidence="1" type="ORF">EV702DRAFT_1279835</name>
</gene>
<dbReference type="AlphaFoldDB" id="A0A9P7D161"/>
<evidence type="ECO:0008006" key="3">
    <source>
        <dbReference type="Google" id="ProtNLM"/>
    </source>
</evidence>
<proteinExistence type="predicted"/>
<sequence length="194" mass="21399">AEQPVFPSDETLGLRPTTGEIFCKCPQFRILVIGKTGVGKSSLIKHTFGVQNATASHEKPSEASIDHDHLTAERQLHAIWWGLRLSGRLLETGVEQFFTSKREGELGNIPIVVVFTKYDTLLDRVERTLDKSSIKGVSKAAIKELTKNSAKDKLQEVCIAPLEKFAGSGIPHVTVSTNGNHKETLVRLIQTTRL</sequence>
<accession>A0A9P7D161</accession>
<name>A0A9P7D161_9AGAM</name>
<reference evidence="1" key="1">
    <citation type="journal article" date="2020" name="New Phytol.">
        <title>Comparative genomics reveals dynamic genome evolution in host specialist ectomycorrhizal fungi.</title>
        <authorList>
            <person name="Lofgren L.A."/>
            <person name="Nguyen N.H."/>
            <person name="Vilgalys R."/>
            <person name="Ruytinx J."/>
            <person name="Liao H.L."/>
            <person name="Branco S."/>
            <person name="Kuo A."/>
            <person name="LaButti K."/>
            <person name="Lipzen A."/>
            <person name="Andreopoulos W."/>
            <person name="Pangilinan J."/>
            <person name="Riley R."/>
            <person name="Hundley H."/>
            <person name="Na H."/>
            <person name="Barry K."/>
            <person name="Grigoriev I.V."/>
            <person name="Stajich J.E."/>
            <person name="Kennedy P.G."/>
        </authorList>
    </citation>
    <scope>NUCLEOTIDE SEQUENCE</scope>
    <source>
        <strain evidence="1">DOB743</strain>
    </source>
</reference>
<evidence type="ECO:0000313" key="2">
    <source>
        <dbReference type="Proteomes" id="UP000714275"/>
    </source>
</evidence>
<evidence type="ECO:0000313" key="1">
    <source>
        <dbReference type="EMBL" id="KAG1775709.1"/>
    </source>
</evidence>
<dbReference type="InterPro" id="IPR027417">
    <property type="entry name" value="P-loop_NTPase"/>
</dbReference>
<dbReference type="EMBL" id="JABBWD010000032">
    <property type="protein sequence ID" value="KAG1775709.1"/>
    <property type="molecule type" value="Genomic_DNA"/>
</dbReference>
<keyword evidence="2" id="KW-1185">Reference proteome</keyword>